<evidence type="ECO:0008006" key="5">
    <source>
        <dbReference type="Google" id="ProtNLM"/>
    </source>
</evidence>
<keyword evidence="2" id="KW-0472">Membrane</keyword>
<feature type="transmembrane region" description="Helical" evidence="2">
    <location>
        <begin position="69"/>
        <end position="89"/>
    </location>
</feature>
<sequence length="348" mass="38773">MTDAERYRQMMEQEEPPAHLQDDVLLRVAQLRREEASRDKTPFRATRPSVTRRSHTTARRQPVPLLAKLGAGLAAACLVIGAILVAPVLTSHTQYSSLADTFGLALYANADEPGQAVAIATDESGIVPHGGMGGFNVLTILYAVNLTTVGDNIETVTYKLDGEDVCFEVYSLRKTDVGTWAHDKAELSQEFTVDYHNQHPEDSFPLINVNVAPPEERASQERRSELHDRAENADADERAAIDEELRALEAEDIARDQANWAQFENPSEREKASTKNLFYAEVDAAHKLEQATLIVQATFSDGSAAEKRYRIAPIDDFEWTLLKRWEAQGQPEDDPRLTAPLFTITELD</sequence>
<name>A0ABT7DMF7_9ACTN</name>
<evidence type="ECO:0000313" key="4">
    <source>
        <dbReference type="Proteomes" id="UP001232750"/>
    </source>
</evidence>
<evidence type="ECO:0000256" key="2">
    <source>
        <dbReference type="SAM" id="Phobius"/>
    </source>
</evidence>
<proteinExistence type="predicted"/>
<organism evidence="3 4">
    <name type="scientific">Gordonibacter faecis</name>
    <dbReference type="NCBI Taxonomy" id="3047475"/>
    <lineage>
        <taxon>Bacteria</taxon>
        <taxon>Bacillati</taxon>
        <taxon>Actinomycetota</taxon>
        <taxon>Coriobacteriia</taxon>
        <taxon>Eggerthellales</taxon>
        <taxon>Eggerthellaceae</taxon>
        <taxon>Gordonibacter</taxon>
    </lineage>
</organism>
<comment type="caution">
    <text evidence="3">The sequence shown here is derived from an EMBL/GenBank/DDBJ whole genome shotgun (WGS) entry which is preliminary data.</text>
</comment>
<reference evidence="3 4" key="1">
    <citation type="submission" date="2023-05" db="EMBL/GenBank/DDBJ databases">
        <title>Gordonibacter KGMB12511T sp. nov., isolated from faeces of healthy Korean.</title>
        <authorList>
            <person name="Kim H.S."/>
            <person name="Kim J.-S."/>
            <person name="Suh M.K."/>
            <person name="Eom M.K."/>
            <person name="Do H.E."/>
            <person name="Lee J.-S."/>
        </authorList>
    </citation>
    <scope>NUCLEOTIDE SEQUENCE [LARGE SCALE GENOMIC DNA]</scope>
    <source>
        <strain evidence="3 4">KGMB12511</strain>
    </source>
</reference>
<dbReference type="EMBL" id="JASJEU010000014">
    <property type="protein sequence ID" value="MDJ1650729.1"/>
    <property type="molecule type" value="Genomic_DNA"/>
</dbReference>
<dbReference type="Proteomes" id="UP001232750">
    <property type="component" value="Unassembled WGS sequence"/>
</dbReference>
<keyword evidence="2" id="KW-0812">Transmembrane</keyword>
<protein>
    <recommendedName>
        <fullName evidence="5">DUF4179 domain-containing protein</fullName>
    </recommendedName>
</protein>
<evidence type="ECO:0000256" key="1">
    <source>
        <dbReference type="SAM" id="MobiDB-lite"/>
    </source>
</evidence>
<keyword evidence="4" id="KW-1185">Reference proteome</keyword>
<keyword evidence="2" id="KW-1133">Transmembrane helix</keyword>
<feature type="region of interest" description="Disordered" evidence="1">
    <location>
        <begin position="35"/>
        <end position="58"/>
    </location>
</feature>
<accession>A0ABT7DMF7</accession>
<evidence type="ECO:0000313" key="3">
    <source>
        <dbReference type="EMBL" id="MDJ1650729.1"/>
    </source>
</evidence>
<dbReference type="RefSeq" id="WP_283832073.1">
    <property type="nucleotide sequence ID" value="NZ_JASJEU010000014.1"/>
</dbReference>
<gene>
    <name evidence="3" type="ORF">QNJ86_07935</name>
</gene>
<feature type="region of interest" description="Disordered" evidence="1">
    <location>
        <begin position="215"/>
        <end position="234"/>
    </location>
</feature>